<feature type="transmembrane region" description="Helical" evidence="2">
    <location>
        <begin position="287"/>
        <end position="312"/>
    </location>
</feature>
<reference evidence="5 6" key="1">
    <citation type="submission" date="2019-11" db="EMBL/GenBank/DDBJ databases">
        <title>Comparative genomics of hydrocarbon-degrading Desulfosarcina strains.</title>
        <authorList>
            <person name="Watanabe M."/>
            <person name="Kojima H."/>
            <person name="Fukui M."/>
        </authorList>
    </citation>
    <scope>NUCLEOTIDE SEQUENCE [LARGE SCALE GENOMIC DNA]</scope>
    <source>
        <strain evidence="5 6">PL12</strain>
    </source>
</reference>
<dbReference type="AlphaFoldDB" id="A0A5K7YRS9"/>
<keyword evidence="2" id="KW-0812">Transmembrane</keyword>
<dbReference type="Pfam" id="PF00092">
    <property type="entry name" value="VWA"/>
    <property type="match status" value="1"/>
</dbReference>
<feature type="domain" description="VWFA" evidence="4">
    <location>
        <begin position="41"/>
        <end position="223"/>
    </location>
</feature>
<dbReference type="SUPFAM" id="SSF53300">
    <property type="entry name" value="vWA-like"/>
    <property type="match status" value="1"/>
</dbReference>
<dbReference type="InterPro" id="IPR002035">
    <property type="entry name" value="VWF_A"/>
</dbReference>
<dbReference type="InterPro" id="IPR036465">
    <property type="entry name" value="vWFA_dom_sf"/>
</dbReference>
<dbReference type="KEGG" id="dalk:DSCA_48230"/>
<keyword evidence="6" id="KW-1185">Reference proteome</keyword>
<dbReference type="CDD" id="cd00198">
    <property type="entry name" value="vWFA"/>
    <property type="match status" value="1"/>
</dbReference>
<evidence type="ECO:0000259" key="3">
    <source>
        <dbReference type="PROSITE" id="PS50006"/>
    </source>
</evidence>
<dbReference type="PROSITE" id="PS50234">
    <property type="entry name" value="VWFA"/>
    <property type="match status" value="1"/>
</dbReference>
<dbReference type="InterPro" id="IPR008984">
    <property type="entry name" value="SMAD_FHA_dom_sf"/>
</dbReference>
<dbReference type="Gene3D" id="2.60.200.20">
    <property type="match status" value="1"/>
</dbReference>
<dbReference type="SUPFAM" id="SSF49879">
    <property type="entry name" value="SMAD/FHA domain"/>
    <property type="match status" value="1"/>
</dbReference>
<evidence type="ECO:0000256" key="2">
    <source>
        <dbReference type="SAM" id="Phobius"/>
    </source>
</evidence>
<dbReference type="Pfam" id="PF00498">
    <property type="entry name" value="FHA"/>
    <property type="match status" value="1"/>
</dbReference>
<proteinExistence type="predicted"/>
<feature type="domain" description="FHA" evidence="3">
    <location>
        <begin position="359"/>
        <end position="408"/>
    </location>
</feature>
<sequence length="631" mass="68716">MRLVTRCVFFVLVWLTALSPISGELLRADVSAPLPDDGLVDVMFVIDNSGSMRKNDPAFLMPETVRTFLERLPDTTRAGMVLFDERARMLQALSDLSLPESRRRLTGSLDKVDYRGKLTDSAAGIERAAYELKTGGRNEARKSIIFLTDGIVDTGDRQKDMQRTQWLKTDLATDCSASGIRILGIAFTENADFPLIQALASRTGGTYFRAARAEDLADVLDRIQALLPPPPDPVTAAPAPLAAVPSSGPAATPAAAEAPDPARPAGETAAAPATGAMAEPDGSGSAWTFYLPLILIIFVLMGLVAMLVFKLFSLPAWLGGRKTSTAPMAAMNLPAPPEWELRDQNEGGGNIHRFVKARATVGRDGKNDLMLATPTVSNLHAIIEYREGAFFLEDQRSTNGTRLNDHQVPADKPMRLKSGDRIRFANLAFKFVRLDQIVSGDTVMLEITTIDTLPDEADDLTRDQASEKSLQRCLEGHVDQIRLLGEKFKAFADACFPGEMCSAIAIQACENMEHSRADQGQHCSPLIKGNAFYVICTLPVAASAAVGWFGEHHGGFSRFILSWIRSDGYDVTACDQFCVITFGTDIQPWVSMTVVPTHEDPDPVEIMSVNFLTDEEKADLGLAFDDHGRVL</sequence>
<evidence type="ECO:0000259" key="4">
    <source>
        <dbReference type="PROSITE" id="PS50234"/>
    </source>
</evidence>
<evidence type="ECO:0008006" key="7">
    <source>
        <dbReference type="Google" id="ProtNLM"/>
    </source>
</evidence>
<dbReference type="PROSITE" id="PS50006">
    <property type="entry name" value="FHA_DOMAIN"/>
    <property type="match status" value="1"/>
</dbReference>
<dbReference type="RefSeq" id="WP_155318798.1">
    <property type="nucleotide sequence ID" value="NZ_AP021874.1"/>
</dbReference>
<evidence type="ECO:0000313" key="6">
    <source>
        <dbReference type="Proteomes" id="UP000427906"/>
    </source>
</evidence>
<evidence type="ECO:0000256" key="1">
    <source>
        <dbReference type="SAM" id="MobiDB-lite"/>
    </source>
</evidence>
<keyword evidence="2" id="KW-1133">Transmembrane helix</keyword>
<organism evidence="5 6">
    <name type="scientific">Desulfosarcina alkanivorans</name>
    <dbReference type="NCBI Taxonomy" id="571177"/>
    <lineage>
        <taxon>Bacteria</taxon>
        <taxon>Pseudomonadati</taxon>
        <taxon>Thermodesulfobacteriota</taxon>
        <taxon>Desulfobacteria</taxon>
        <taxon>Desulfobacterales</taxon>
        <taxon>Desulfosarcinaceae</taxon>
        <taxon>Desulfosarcina</taxon>
    </lineage>
</organism>
<dbReference type="Proteomes" id="UP000427906">
    <property type="component" value="Chromosome"/>
</dbReference>
<evidence type="ECO:0000313" key="5">
    <source>
        <dbReference type="EMBL" id="BBO70893.1"/>
    </source>
</evidence>
<name>A0A5K7YRS9_9BACT</name>
<dbReference type="InterPro" id="IPR050923">
    <property type="entry name" value="Cell_Proc_Reg/RNA_Proc"/>
</dbReference>
<dbReference type="OrthoDB" id="5411760at2"/>
<dbReference type="PANTHER" id="PTHR23308">
    <property type="entry name" value="NUCLEAR INHIBITOR OF PROTEIN PHOSPHATASE-1"/>
    <property type="match status" value="1"/>
</dbReference>
<feature type="region of interest" description="Disordered" evidence="1">
    <location>
        <begin position="234"/>
        <end position="277"/>
    </location>
</feature>
<accession>A0A5K7YRS9</accession>
<dbReference type="InterPro" id="IPR000253">
    <property type="entry name" value="FHA_dom"/>
</dbReference>
<dbReference type="CDD" id="cd00060">
    <property type="entry name" value="FHA"/>
    <property type="match status" value="1"/>
</dbReference>
<dbReference type="Gene3D" id="3.40.50.410">
    <property type="entry name" value="von Willebrand factor, type A domain"/>
    <property type="match status" value="1"/>
</dbReference>
<gene>
    <name evidence="5" type="ORF">DSCA_48230</name>
</gene>
<protein>
    <recommendedName>
        <fullName evidence="7">FHA domain-containing protein</fullName>
    </recommendedName>
</protein>
<dbReference type="SMART" id="SM00327">
    <property type="entry name" value="VWA"/>
    <property type="match status" value="1"/>
</dbReference>
<dbReference type="SMART" id="SM00240">
    <property type="entry name" value="FHA"/>
    <property type="match status" value="1"/>
</dbReference>
<keyword evidence="2" id="KW-0472">Membrane</keyword>
<dbReference type="EMBL" id="AP021874">
    <property type="protein sequence ID" value="BBO70893.1"/>
    <property type="molecule type" value="Genomic_DNA"/>
</dbReference>